<dbReference type="EMBL" id="SACN01000001">
    <property type="protein sequence ID" value="RVT92896.1"/>
    <property type="molecule type" value="Genomic_DNA"/>
</dbReference>
<gene>
    <name evidence="2" type="ORF">EOD43_03000</name>
</gene>
<evidence type="ECO:0000313" key="3">
    <source>
        <dbReference type="Proteomes" id="UP000282971"/>
    </source>
</evidence>
<accession>A0A437M5S7</accession>
<keyword evidence="1" id="KW-0732">Signal</keyword>
<dbReference type="RefSeq" id="WP_127740967.1">
    <property type="nucleotide sequence ID" value="NZ_SACN01000001.1"/>
</dbReference>
<feature type="signal peptide" evidence="1">
    <location>
        <begin position="1"/>
        <end position="22"/>
    </location>
</feature>
<evidence type="ECO:0000256" key="1">
    <source>
        <dbReference type="SAM" id="SignalP"/>
    </source>
</evidence>
<protein>
    <submittedName>
        <fullName evidence="2">UrcA family protein</fullName>
    </submittedName>
</protein>
<evidence type="ECO:0000313" key="2">
    <source>
        <dbReference type="EMBL" id="RVT92896.1"/>
    </source>
</evidence>
<name>A0A437M5S7_9SPHN</name>
<dbReference type="NCBIfam" id="TIGR04433">
    <property type="entry name" value="UrcA_uranyl"/>
    <property type="match status" value="1"/>
</dbReference>
<dbReference type="Proteomes" id="UP000282971">
    <property type="component" value="Unassembled WGS sequence"/>
</dbReference>
<sequence>MTKTMFASALLGAALLSTSAFAAESQIEVAGSTGAALVQSSEVRTNDLNLANRADQTELRARVNQAVASACTFSNGAVDTACAGDAKAAASVKTEAMIAAANSGTSVARGAN</sequence>
<reference evidence="2 3" key="1">
    <citation type="submission" date="2019-01" db="EMBL/GenBank/DDBJ databases">
        <authorList>
            <person name="Chen W.-M."/>
        </authorList>
    </citation>
    <scope>NUCLEOTIDE SEQUENCE [LARGE SCALE GENOMIC DNA]</scope>
    <source>
        <strain evidence="2 3">CCP-7</strain>
    </source>
</reference>
<comment type="caution">
    <text evidence="2">The sequence shown here is derived from an EMBL/GenBank/DDBJ whole genome shotgun (WGS) entry which is preliminary data.</text>
</comment>
<dbReference type="InterPro" id="IPR030972">
    <property type="entry name" value="UrcA_uranyl"/>
</dbReference>
<organism evidence="2 3">
    <name type="scientific">Sphingomonas crocodyli</name>
    <dbReference type="NCBI Taxonomy" id="1979270"/>
    <lineage>
        <taxon>Bacteria</taxon>
        <taxon>Pseudomonadati</taxon>
        <taxon>Pseudomonadota</taxon>
        <taxon>Alphaproteobacteria</taxon>
        <taxon>Sphingomonadales</taxon>
        <taxon>Sphingomonadaceae</taxon>
        <taxon>Sphingomonas</taxon>
    </lineage>
</organism>
<proteinExistence type="predicted"/>
<dbReference type="AlphaFoldDB" id="A0A437M5S7"/>
<feature type="chain" id="PRO_5019382327" evidence="1">
    <location>
        <begin position="23"/>
        <end position="112"/>
    </location>
</feature>
<keyword evidence="3" id="KW-1185">Reference proteome</keyword>